<comment type="caution">
    <text evidence="2">The sequence shown here is derived from an EMBL/GenBank/DDBJ whole genome shotgun (WGS) entry which is preliminary data.</text>
</comment>
<dbReference type="Proteomes" id="UP000177287">
    <property type="component" value="Unassembled WGS sequence"/>
</dbReference>
<feature type="transmembrane region" description="Helical" evidence="1">
    <location>
        <begin position="6"/>
        <end position="24"/>
    </location>
</feature>
<keyword evidence="1" id="KW-0472">Membrane</keyword>
<sequence length="67" mass="7533">MDLVLKIYFAIAVMYGLYLTVELSRDMKESKGWGTAIGVAVLMVVSGMFLIIGMTWIHPAYRALDDF</sequence>
<keyword evidence="1" id="KW-1133">Transmembrane helix</keyword>
<reference evidence="2 3" key="1">
    <citation type="journal article" date="2016" name="Nat. Commun.">
        <title>Thousands of microbial genomes shed light on interconnected biogeochemical processes in an aquifer system.</title>
        <authorList>
            <person name="Anantharaman K."/>
            <person name="Brown C.T."/>
            <person name="Hug L.A."/>
            <person name="Sharon I."/>
            <person name="Castelle C.J."/>
            <person name="Probst A.J."/>
            <person name="Thomas B.C."/>
            <person name="Singh A."/>
            <person name="Wilkins M.J."/>
            <person name="Karaoz U."/>
            <person name="Brodie E.L."/>
            <person name="Williams K.H."/>
            <person name="Hubbard S.S."/>
            <person name="Banfield J.F."/>
        </authorList>
    </citation>
    <scope>NUCLEOTIDE SEQUENCE [LARGE SCALE GENOMIC DNA]</scope>
</reference>
<dbReference type="AlphaFoldDB" id="A0A1G2RGY5"/>
<keyword evidence="1" id="KW-0812">Transmembrane</keyword>
<evidence type="ECO:0000313" key="2">
    <source>
        <dbReference type="EMBL" id="OHA72103.1"/>
    </source>
</evidence>
<evidence type="ECO:0000313" key="3">
    <source>
        <dbReference type="Proteomes" id="UP000177287"/>
    </source>
</evidence>
<protein>
    <recommendedName>
        <fullName evidence="4">DUF2788 domain-containing protein</fullName>
    </recommendedName>
</protein>
<evidence type="ECO:0000256" key="1">
    <source>
        <dbReference type="SAM" id="Phobius"/>
    </source>
</evidence>
<name>A0A1G2RGY5_9BACT</name>
<dbReference type="EMBL" id="MHUF01000024">
    <property type="protein sequence ID" value="OHA72103.1"/>
    <property type="molecule type" value="Genomic_DNA"/>
</dbReference>
<accession>A0A1G2RGY5</accession>
<feature type="transmembrane region" description="Helical" evidence="1">
    <location>
        <begin position="36"/>
        <end position="57"/>
    </location>
</feature>
<proteinExistence type="predicted"/>
<organism evidence="2 3">
    <name type="scientific">Candidatus Wildermuthbacteria bacterium RIFCSPLOWO2_01_FULL_47_18</name>
    <dbReference type="NCBI Taxonomy" id="1802460"/>
    <lineage>
        <taxon>Bacteria</taxon>
        <taxon>Candidatus Wildermuthiibacteriota</taxon>
    </lineage>
</organism>
<evidence type="ECO:0008006" key="4">
    <source>
        <dbReference type="Google" id="ProtNLM"/>
    </source>
</evidence>
<gene>
    <name evidence="2" type="ORF">A3A27_02120</name>
</gene>